<dbReference type="Pfam" id="PF00403">
    <property type="entry name" value="HMA"/>
    <property type="match status" value="1"/>
</dbReference>
<evidence type="ECO:0000256" key="1">
    <source>
        <dbReference type="ARBA" id="ARBA00022723"/>
    </source>
</evidence>
<proteinExistence type="predicted"/>
<dbReference type="InterPro" id="IPR036163">
    <property type="entry name" value="HMA_dom_sf"/>
</dbReference>
<evidence type="ECO:0000259" key="2">
    <source>
        <dbReference type="PROSITE" id="PS50846"/>
    </source>
</evidence>
<feature type="domain" description="HMA" evidence="2">
    <location>
        <begin position="1"/>
        <end position="63"/>
    </location>
</feature>
<gene>
    <name evidence="3" type="ORF">IP91_02120</name>
</gene>
<evidence type="ECO:0000313" key="4">
    <source>
        <dbReference type="Proteomes" id="UP000318431"/>
    </source>
</evidence>
<dbReference type="InterPro" id="IPR006121">
    <property type="entry name" value="HMA_dom"/>
</dbReference>
<dbReference type="GO" id="GO:0046872">
    <property type="term" value="F:metal ion binding"/>
    <property type="evidence" value="ECO:0007669"/>
    <property type="project" value="UniProtKB-KW"/>
</dbReference>
<protein>
    <submittedName>
        <fullName evidence="3">Copper chaperone</fullName>
    </submittedName>
</protein>
<dbReference type="OrthoDB" id="9813965at2"/>
<dbReference type="CDD" id="cd00371">
    <property type="entry name" value="HMA"/>
    <property type="match status" value="1"/>
</dbReference>
<sequence>MYELQVENMSCGHCVAAVTQAVQAVDGAAKVEVDLATQHVRVDSVAALDAVRTAIADAGYPVIAASGTAR</sequence>
<organism evidence="3 4">
    <name type="scientific">Pseudoduganella lurida</name>
    <dbReference type="NCBI Taxonomy" id="1036180"/>
    <lineage>
        <taxon>Bacteria</taxon>
        <taxon>Pseudomonadati</taxon>
        <taxon>Pseudomonadota</taxon>
        <taxon>Betaproteobacteria</taxon>
        <taxon>Burkholderiales</taxon>
        <taxon>Oxalobacteraceae</taxon>
        <taxon>Telluria group</taxon>
        <taxon>Pseudoduganella</taxon>
    </lineage>
</organism>
<dbReference type="InterPro" id="IPR017969">
    <property type="entry name" value="Heavy-metal-associated_CS"/>
</dbReference>
<dbReference type="RefSeq" id="WP_145648948.1">
    <property type="nucleotide sequence ID" value="NZ_VLLB01000003.1"/>
</dbReference>
<keyword evidence="1" id="KW-0479">Metal-binding</keyword>
<dbReference type="Proteomes" id="UP000318431">
    <property type="component" value="Unassembled WGS sequence"/>
</dbReference>
<comment type="caution">
    <text evidence="3">The sequence shown here is derived from an EMBL/GenBank/DDBJ whole genome shotgun (WGS) entry which is preliminary data.</text>
</comment>
<keyword evidence="4" id="KW-1185">Reference proteome</keyword>
<evidence type="ECO:0000313" key="3">
    <source>
        <dbReference type="EMBL" id="TWI66308.1"/>
    </source>
</evidence>
<accession>A0A562RB93</accession>
<dbReference type="AlphaFoldDB" id="A0A562RB93"/>
<dbReference type="PROSITE" id="PS50846">
    <property type="entry name" value="HMA_2"/>
    <property type="match status" value="1"/>
</dbReference>
<dbReference type="PROSITE" id="PS01047">
    <property type="entry name" value="HMA_1"/>
    <property type="match status" value="1"/>
</dbReference>
<dbReference type="Gene3D" id="3.30.70.100">
    <property type="match status" value="1"/>
</dbReference>
<dbReference type="EMBL" id="VLLB01000003">
    <property type="protein sequence ID" value="TWI66308.1"/>
    <property type="molecule type" value="Genomic_DNA"/>
</dbReference>
<dbReference type="SUPFAM" id="SSF55008">
    <property type="entry name" value="HMA, heavy metal-associated domain"/>
    <property type="match status" value="1"/>
</dbReference>
<name>A0A562RB93_9BURK</name>
<reference evidence="3 4" key="1">
    <citation type="journal article" date="2015" name="Stand. Genomic Sci.">
        <title>Genomic Encyclopedia of Bacterial and Archaeal Type Strains, Phase III: the genomes of soil and plant-associated and newly described type strains.</title>
        <authorList>
            <person name="Whitman W.B."/>
            <person name="Woyke T."/>
            <person name="Klenk H.P."/>
            <person name="Zhou Y."/>
            <person name="Lilburn T.G."/>
            <person name="Beck B.J."/>
            <person name="De Vos P."/>
            <person name="Vandamme P."/>
            <person name="Eisen J.A."/>
            <person name="Garrity G."/>
            <person name="Hugenholtz P."/>
            <person name="Kyrpides N.C."/>
        </authorList>
    </citation>
    <scope>NUCLEOTIDE SEQUENCE [LARGE SCALE GENOMIC DNA]</scope>
    <source>
        <strain evidence="3 4">CGMCC 1.10822</strain>
    </source>
</reference>